<dbReference type="InterPro" id="IPR007569">
    <property type="entry name" value="DUF559"/>
</dbReference>
<dbReference type="PANTHER" id="PTHR38590:SF1">
    <property type="entry name" value="BLL0828 PROTEIN"/>
    <property type="match status" value="1"/>
</dbReference>
<gene>
    <name evidence="3" type="ORF">EAH84_02540</name>
</gene>
<dbReference type="Pfam" id="PF04480">
    <property type="entry name" value="DUF559"/>
    <property type="match status" value="1"/>
</dbReference>
<dbReference type="RefSeq" id="WP_140867147.1">
    <property type="nucleotide sequence ID" value="NZ_RCZK01000001.1"/>
</dbReference>
<dbReference type="InterPro" id="IPR047216">
    <property type="entry name" value="Endonuclease_DUF559_bact"/>
</dbReference>
<dbReference type="SUPFAM" id="SSF52980">
    <property type="entry name" value="Restriction endonuclease-like"/>
    <property type="match status" value="1"/>
</dbReference>
<dbReference type="EMBL" id="RCZK01000001">
    <property type="protein sequence ID" value="TPG15770.1"/>
    <property type="molecule type" value="Genomic_DNA"/>
</dbReference>
<evidence type="ECO:0000313" key="3">
    <source>
        <dbReference type="EMBL" id="TPG15770.1"/>
    </source>
</evidence>
<dbReference type="PANTHER" id="PTHR38590">
    <property type="entry name" value="BLL0828 PROTEIN"/>
    <property type="match status" value="1"/>
</dbReference>
<protein>
    <submittedName>
        <fullName evidence="3">DUF559 domain-containing protein</fullName>
    </submittedName>
</protein>
<evidence type="ECO:0000313" key="4">
    <source>
        <dbReference type="Proteomes" id="UP000318413"/>
    </source>
</evidence>
<organism evidence="3 4">
    <name type="scientific">Sphingomonas oligophenolica</name>
    <dbReference type="NCBI Taxonomy" id="301154"/>
    <lineage>
        <taxon>Bacteria</taxon>
        <taxon>Pseudomonadati</taxon>
        <taxon>Pseudomonadota</taxon>
        <taxon>Alphaproteobacteria</taxon>
        <taxon>Sphingomonadales</taxon>
        <taxon>Sphingomonadaceae</taxon>
        <taxon>Sphingomonas</taxon>
    </lineage>
</organism>
<feature type="region of interest" description="Disordered" evidence="1">
    <location>
        <begin position="120"/>
        <end position="142"/>
    </location>
</feature>
<dbReference type="Gene3D" id="3.40.960.10">
    <property type="entry name" value="VSR Endonuclease"/>
    <property type="match status" value="1"/>
</dbReference>
<dbReference type="InterPro" id="IPR011335">
    <property type="entry name" value="Restrct_endonuc-II-like"/>
</dbReference>
<reference evidence="3 4" key="1">
    <citation type="journal article" date="2019" name="Environ. Microbiol.">
        <title>Species interactions and distinct microbial communities in high Arctic permafrost affected cryosols are associated with the CH4 and CO2 gas fluxes.</title>
        <authorList>
            <person name="Altshuler I."/>
            <person name="Hamel J."/>
            <person name="Turney S."/>
            <person name="Magnuson E."/>
            <person name="Levesque R."/>
            <person name="Greer C."/>
            <person name="Whyte L.G."/>
        </authorList>
    </citation>
    <scope>NUCLEOTIDE SEQUENCE [LARGE SCALE GENOMIC DNA]</scope>
    <source>
        <strain evidence="3 4">S5.1</strain>
    </source>
</reference>
<feature type="domain" description="DUF559" evidence="2">
    <location>
        <begin position="9"/>
        <end position="113"/>
    </location>
</feature>
<accession>A0A502CTC8</accession>
<name>A0A502CTC8_9SPHN</name>
<evidence type="ECO:0000256" key="1">
    <source>
        <dbReference type="SAM" id="MobiDB-lite"/>
    </source>
</evidence>
<evidence type="ECO:0000259" key="2">
    <source>
        <dbReference type="Pfam" id="PF04480"/>
    </source>
</evidence>
<dbReference type="OrthoDB" id="9798754at2"/>
<dbReference type="CDD" id="cd01038">
    <property type="entry name" value="Endonuclease_DUF559"/>
    <property type="match status" value="1"/>
</dbReference>
<keyword evidence="4" id="KW-1185">Reference proteome</keyword>
<proteinExistence type="predicted"/>
<sequence>MLSASAITVQRARALRRTMTLPEILLWQALRQHPGGHKFRKQHLAGELVLDFFCAEAKLCIEVDGEAHDRGDQPAFDADRDAWLRLHAIDTLRITAADVLTNLDGVIVHIVEAARARLPHHHPALPDGPPSRSGEVLLRKCP</sequence>
<dbReference type="AlphaFoldDB" id="A0A502CTC8"/>
<dbReference type="Proteomes" id="UP000318413">
    <property type="component" value="Unassembled WGS sequence"/>
</dbReference>
<comment type="caution">
    <text evidence="3">The sequence shown here is derived from an EMBL/GenBank/DDBJ whole genome shotgun (WGS) entry which is preliminary data.</text>
</comment>